<dbReference type="OrthoDB" id="10395293at2759"/>
<protein>
    <submittedName>
        <fullName evidence="1">Uncharacterized protein</fullName>
    </submittedName>
</protein>
<name>A0A1R2ATE0_9CILI</name>
<comment type="caution">
    <text evidence="1">The sequence shown here is derived from an EMBL/GenBank/DDBJ whole genome shotgun (WGS) entry which is preliminary data.</text>
</comment>
<keyword evidence="2" id="KW-1185">Reference proteome</keyword>
<sequence length="150" mass="17130">MDFQNRLSNTPIYDQESLDEIYKGFTPGSGSQDSTPMLTPLTSKRDTNIRSFQTKYLSKRHRFFKVTVKEDCIEEALTAVERRLKGLVERYNGDLHVCKVSGLSDITAYFIVNDEYNNASWARELEDSLSSFIKPGCKPSILEMANFKPS</sequence>
<dbReference type="AlphaFoldDB" id="A0A1R2ATE0"/>
<evidence type="ECO:0000313" key="2">
    <source>
        <dbReference type="Proteomes" id="UP000187209"/>
    </source>
</evidence>
<dbReference type="Proteomes" id="UP000187209">
    <property type="component" value="Unassembled WGS sequence"/>
</dbReference>
<dbReference type="EMBL" id="MPUH01001437">
    <property type="protein sequence ID" value="OMJ67784.1"/>
    <property type="molecule type" value="Genomic_DNA"/>
</dbReference>
<accession>A0A1R2ATE0</accession>
<evidence type="ECO:0000313" key="1">
    <source>
        <dbReference type="EMBL" id="OMJ67784.1"/>
    </source>
</evidence>
<proteinExistence type="predicted"/>
<gene>
    <name evidence="1" type="ORF">SteCoe_34961</name>
</gene>
<organism evidence="1 2">
    <name type="scientific">Stentor coeruleus</name>
    <dbReference type="NCBI Taxonomy" id="5963"/>
    <lineage>
        <taxon>Eukaryota</taxon>
        <taxon>Sar</taxon>
        <taxon>Alveolata</taxon>
        <taxon>Ciliophora</taxon>
        <taxon>Postciliodesmatophora</taxon>
        <taxon>Heterotrichea</taxon>
        <taxon>Heterotrichida</taxon>
        <taxon>Stentoridae</taxon>
        <taxon>Stentor</taxon>
    </lineage>
</organism>
<reference evidence="1 2" key="1">
    <citation type="submission" date="2016-11" db="EMBL/GenBank/DDBJ databases">
        <title>The macronuclear genome of Stentor coeruleus: a giant cell with tiny introns.</title>
        <authorList>
            <person name="Slabodnick M."/>
            <person name="Ruby J.G."/>
            <person name="Reiff S.B."/>
            <person name="Swart E.C."/>
            <person name="Gosai S."/>
            <person name="Prabakaran S."/>
            <person name="Witkowska E."/>
            <person name="Larue G.E."/>
            <person name="Fisher S."/>
            <person name="Freeman R.M."/>
            <person name="Gunawardena J."/>
            <person name="Chu W."/>
            <person name="Stover N.A."/>
            <person name="Gregory B.D."/>
            <person name="Nowacki M."/>
            <person name="Derisi J."/>
            <person name="Roy S.W."/>
            <person name="Marshall W.F."/>
            <person name="Sood P."/>
        </authorList>
    </citation>
    <scope>NUCLEOTIDE SEQUENCE [LARGE SCALE GENOMIC DNA]</scope>
    <source>
        <strain evidence="1">WM001</strain>
    </source>
</reference>